<dbReference type="Gene3D" id="1.20.1720.10">
    <property type="entry name" value="Multidrug resistance protein D"/>
    <property type="match status" value="1"/>
</dbReference>
<feature type="transmembrane region" description="Helical" evidence="6">
    <location>
        <begin position="191"/>
        <end position="208"/>
    </location>
</feature>
<comment type="subcellular location">
    <subcellularLocation>
        <location evidence="1">Cell membrane</location>
        <topology evidence="1">Multi-pass membrane protein</topology>
    </subcellularLocation>
</comment>
<evidence type="ECO:0000256" key="4">
    <source>
        <dbReference type="ARBA" id="ARBA00022989"/>
    </source>
</evidence>
<evidence type="ECO:0000256" key="5">
    <source>
        <dbReference type="ARBA" id="ARBA00023136"/>
    </source>
</evidence>
<name>A0ABW0TLD3_9BACL</name>
<feature type="transmembrane region" description="Helical" evidence="6">
    <location>
        <begin position="72"/>
        <end position="90"/>
    </location>
</feature>
<feature type="domain" description="Major facilitator superfamily (MFS) profile" evidence="7">
    <location>
        <begin position="6"/>
        <end position="437"/>
    </location>
</feature>
<gene>
    <name evidence="8" type="ORF">ACFPRA_12860</name>
</gene>
<evidence type="ECO:0000256" key="3">
    <source>
        <dbReference type="ARBA" id="ARBA00022692"/>
    </source>
</evidence>
<feature type="transmembrane region" description="Helical" evidence="6">
    <location>
        <begin position="339"/>
        <end position="358"/>
    </location>
</feature>
<feature type="transmembrane region" description="Helical" evidence="6">
    <location>
        <begin position="414"/>
        <end position="434"/>
    </location>
</feature>
<dbReference type="Gene3D" id="1.20.1250.20">
    <property type="entry name" value="MFS general substrate transporter like domains"/>
    <property type="match status" value="1"/>
</dbReference>
<organism evidence="8 9">
    <name type="scientific">Sporosarcina soli</name>
    <dbReference type="NCBI Taxonomy" id="334736"/>
    <lineage>
        <taxon>Bacteria</taxon>
        <taxon>Bacillati</taxon>
        <taxon>Bacillota</taxon>
        <taxon>Bacilli</taxon>
        <taxon>Bacillales</taxon>
        <taxon>Caryophanaceae</taxon>
        <taxon>Sporosarcina</taxon>
    </lineage>
</organism>
<evidence type="ECO:0000256" key="6">
    <source>
        <dbReference type="SAM" id="Phobius"/>
    </source>
</evidence>
<feature type="transmembrane region" description="Helical" evidence="6">
    <location>
        <begin position="96"/>
        <end position="118"/>
    </location>
</feature>
<reference evidence="9" key="1">
    <citation type="journal article" date="2019" name="Int. J. Syst. Evol. Microbiol.">
        <title>The Global Catalogue of Microorganisms (GCM) 10K type strain sequencing project: providing services to taxonomists for standard genome sequencing and annotation.</title>
        <authorList>
            <consortium name="The Broad Institute Genomics Platform"/>
            <consortium name="The Broad Institute Genome Sequencing Center for Infectious Disease"/>
            <person name="Wu L."/>
            <person name="Ma J."/>
        </authorList>
    </citation>
    <scope>NUCLEOTIDE SEQUENCE [LARGE SCALE GENOMIC DNA]</scope>
    <source>
        <strain evidence="9">CGMCC 4.1434</strain>
    </source>
</reference>
<accession>A0ABW0TLD3</accession>
<feature type="transmembrane region" description="Helical" evidence="6">
    <location>
        <begin position="315"/>
        <end position="333"/>
    </location>
</feature>
<dbReference type="RefSeq" id="WP_381435208.1">
    <property type="nucleotide sequence ID" value="NZ_JBHSNO010000006.1"/>
</dbReference>
<feature type="transmembrane region" description="Helical" evidence="6">
    <location>
        <begin position="252"/>
        <end position="275"/>
    </location>
</feature>
<dbReference type="PANTHER" id="PTHR42718:SF9">
    <property type="entry name" value="MAJOR FACILITATOR SUPERFAMILY MULTIDRUG TRANSPORTER MFSC"/>
    <property type="match status" value="1"/>
</dbReference>
<keyword evidence="4 6" id="KW-1133">Transmembrane helix</keyword>
<feature type="transmembrane region" description="Helical" evidence="6">
    <location>
        <begin position="214"/>
        <end position="231"/>
    </location>
</feature>
<dbReference type="Proteomes" id="UP001596109">
    <property type="component" value="Unassembled WGS sequence"/>
</dbReference>
<evidence type="ECO:0000313" key="8">
    <source>
        <dbReference type="EMBL" id="MFC5589788.1"/>
    </source>
</evidence>
<feature type="transmembrane region" description="Helical" evidence="6">
    <location>
        <begin position="41"/>
        <end position="60"/>
    </location>
</feature>
<dbReference type="PROSITE" id="PS50850">
    <property type="entry name" value="MFS"/>
    <property type="match status" value="1"/>
</dbReference>
<dbReference type="Pfam" id="PF07690">
    <property type="entry name" value="MFS_1"/>
    <property type="match status" value="1"/>
</dbReference>
<keyword evidence="3 6" id="KW-0812">Transmembrane</keyword>
<protein>
    <submittedName>
        <fullName evidence="8">MFS transporter</fullName>
    </submittedName>
</protein>
<feature type="transmembrane region" description="Helical" evidence="6">
    <location>
        <begin position="9"/>
        <end position="29"/>
    </location>
</feature>
<evidence type="ECO:0000256" key="1">
    <source>
        <dbReference type="ARBA" id="ARBA00004651"/>
    </source>
</evidence>
<dbReference type="PANTHER" id="PTHR42718">
    <property type="entry name" value="MAJOR FACILITATOR SUPERFAMILY MULTIDRUG TRANSPORTER MFSC"/>
    <property type="match status" value="1"/>
</dbReference>
<evidence type="ECO:0000256" key="2">
    <source>
        <dbReference type="ARBA" id="ARBA00022448"/>
    </source>
</evidence>
<dbReference type="InterPro" id="IPR036259">
    <property type="entry name" value="MFS_trans_sf"/>
</dbReference>
<evidence type="ECO:0000259" key="7">
    <source>
        <dbReference type="PROSITE" id="PS50850"/>
    </source>
</evidence>
<dbReference type="SUPFAM" id="SSF103473">
    <property type="entry name" value="MFS general substrate transporter"/>
    <property type="match status" value="1"/>
</dbReference>
<evidence type="ECO:0000313" key="9">
    <source>
        <dbReference type="Proteomes" id="UP001596109"/>
    </source>
</evidence>
<dbReference type="InterPro" id="IPR011701">
    <property type="entry name" value="MFS"/>
</dbReference>
<comment type="caution">
    <text evidence="8">The sequence shown here is derived from an EMBL/GenBank/DDBJ whole genome shotgun (WGS) entry which is preliminary data.</text>
</comment>
<feature type="transmembrane region" description="Helical" evidence="6">
    <location>
        <begin position="379"/>
        <end position="402"/>
    </location>
</feature>
<keyword evidence="5 6" id="KW-0472">Membrane</keyword>
<sequence length="447" mass="48534">MNERIVMPIWMFGVFIVLMNTTMFNVSIPSIIKNLHITAELGSWIISSYSIGYALSTMIYSRLSDSIPLRKLLMVGLTILGLSSIFGIFARDFTTLLTVRILQSAGAGAMSGLGIVMANRYIPSNRRGRAIMMISTGGAMAFGFGPIIGGVISEYFGYNGLFASTCLILLVLPVLLRLLPKEEPKPLQFDAPGAVLTIVNASTLLIAVMQRSLFWFMGSLLSFAVHAWYLRSVKKETFINPQLFTNKDYLKLTAVGFCILMLNIGNLFLMPLALADLAGKSAITIGLTIAPGAILATLLSRFVGRGIDRYGNIQFLLIGHSLLAFVLAVFSFALDASPIVVILCGYLCFSPAFSATLSSLNNEASHILPKQLIGSGMGLIQLIQFLGASFSVAVCGIILSLQKNIPLGLAYKNVYRILLVVCLLSLAISVWYKLTARKLENNSKMIA</sequence>
<proteinExistence type="predicted"/>
<dbReference type="PRINTS" id="PR01036">
    <property type="entry name" value="TCRTETB"/>
</dbReference>
<feature type="transmembrane region" description="Helical" evidence="6">
    <location>
        <begin position="281"/>
        <end position="303"/>
    </location>
</feature>
<dbReference type="InterPro" id="IPR020846">
    <property type="entry name" value="MFS_dom"/>
</dbReference>
<dbReference type="EMBL" id="JBHSNO010000006">
    <property type="protein sequence ID" value="MFC5589788.1"/>
    <property type="molecule type" value="Genomic_DNA"/>
</dbReference>
<keyword evidence="9" id="KW-1185">Reference proteome</keyword>
<keyword evidence="2" id="KW-0813">Transport</keyword>
<feature type="transmembrane region" description="Helical" evidence="6">
    <location>
        <begin position="130"/>
        <end position="152"/>
    </location>
</feature>
<feature type="transmembrane region" description="Helical" evidence="6">
    <location>
        <begin position="158"/>
        <end position="179"/>
    </location>
</feature>